<evidence type="ECO:0000259" key="5">
    <source>
        <dbReference type="PROSITE" id="PS50995"/>
    </source>
</evidence>
<comment type="caution">
    <text evidence="6">The sequence shown here is derived from an EMBL/GenBank/DDBJ whole genome shotgun (WGS) entry which is preliminary data.</text>
</comment>
<reference evidence="6" key="1">
    <citation type="submission" date="2020-12" db="EMBL/GenBank/DDBJ databases">
        <title>Vagococcus allomyrinae sp. nov. and Enterococcus lavae sp. nov., isolated from the larvae of Allomyrina dichotoma.</title>
        <authorList>
            <person name="Lee S.D."/>
        </authorList>
    </citation>
    <scope>NUCLEOTIDE SEQUENCE</scope>
    <source>
        <strain evidence="6">BWB3-3</strain>
    </source>
</reference>
<dbReference type="PROSITE" id="PS50995">
    <property type="entry name" value="HTH_MARR_2"/>
    <property type="match status" value="1"/>
</dbReference>
<dbReference type="PANTHER" id="PTHR42756">
    <property type="entry name" value="TRANSCRIPTIONAL REGULATOR, MARR"/>
    <property type="match status" value="1"/>
</dbReference>
<proteinExistence type="predicted"/>
<dbReference type="GO" id="GO:0003700">
    <property type="term" value="F:DNA-binding transcription factor activity"/>
    <property type="evidence" value="ECO:0007669"/>
    <property type="project" value="InterPro"/>
</dbReference>
<dbReference type="PANTHER" id="PTHR42756:SF1">
    <property type="entry name" value="TRANSCRIPTIONAL REPRESSOR OF EMRAB OPERON"/>
    <property type="match status" value="1"/>
</dbReference>
<dbReference type="AlphaFoldDB" id="A0A940SWC0"/>
<name>A0A940SWC0_9ENTE</name>
<dbReference type="InterPro" id="IPR000835">
    <property type="entry name" value="HTH_MarR-typ"/>
</dbReference>
<dbReference type="SMART" id="SM00347">
    <property type="entry name" value="HTH_MARR"/>
    <property type="match status" value="1"/>
</dbReference>
<dbReference type="Pfam" id="PF01047">
    <property type="entry name" value="MarR"/>
    <property type="match status" value="1"/>
</dbReference>
<dbReference type="PROSITE" id="PS01117">
    <property type="entry name" value="HTH_MARR_1"/>
    <property type="match status" value="1"/>
</dbReference>
<keyword evidence="2" id="KW-0238">DNA-binding</keyword>
<feature type="region of interest" description="Disordered" evidence="4">
    <location>
        <begin position="152"/>
        <end position="225"/>
    </location>
</feature>
<dbReference type="RefSeq" id="WP_209530961.1">
    <property type="nucleotide sequence ID" value="NZ_JAEEGA010000014.1"/>
</dbReference>
<keyword evidence="1" id="KW-0805">Transcription regulation</keyword>
<keyword evidence="7" id="KW-1185">Reference proteome</keyword>
<dbReference type="Proteomes" id="UP000674938">
    <property type="component" value="Unassembled WGS sequence"/>
</dbReference>
<organism evidence="6 7">
    <name type="scientific">Vagococcus allomyrinae</name>
    <dbReference type="NCBI Taxonomy" id="2794353"/>
    <lineage>
        <taxon>Bacteria</taxon>
        <taxon>Bacillati</taxon>
        <taxon>Bacillota</taxon>
        <taxon>Bacilli</taxon>
        <taxon>Lactobacillales</taxon>
        <taxon>Enterococcaceae</taxon>
        <taxon>Vagococcus</taxon>
    </lineage>
</organism>
<dbReference type="InterPro" id="IPR036388">
    <property type="entry name" value="WH-like_DNA-bd_sf"/>
</dbReference>
<dbReference type="GO" id="GO:0003677">
    <property type="term" value="F:DNA binding"/>
    <property type="evidence" value="ECO:0007669"/>
    <property type="project" value="UniProtKB-KW"/>
</dbReference>
<dbReference type="Gene3D" id="1.10.10.10">
    <property type="entry name" value="Winged helix-like DNA-binding domain superfamily/Winged helix DNA-binding domain"/>
    <property type="match status" value="1"/>
</dbReference>
<evidence type="ECO:0000313" key="7">
    <source>
        <dbReference type="Proteomes" id="UP000674938"/>
    </source>
</evidence>
<gene>
    <name evidence="6" type="ORF">I6N95_19230</name>
</gene>
<accession>A0A940SWC0</accession>
<evidence type="ECO:0000256" key="3">
    <source>
        <dbReference type="ARBA" id="ARBA00023163"/>
    </source>
</evidence>
<evidence type="ECO:0000256" key="2">
    <source>
        <dbReference type="ARBA" id="ARBA00023125"/>
    </source>
</evidence>
<feature type="domain" description="HTH marR-type" evidence="5">
    <location>
        <begin position="9"/>
        <end position="143"/>
    </location>
</feature>
<dbReference type="PRINTS" id="PR00598">
    <property type="entry name" value="HTHMARR"/>
</dbReference>
<evidence type="ECO:0000256" key="4">
    <source>
        <dbReference type="SAM" id="MobiDB-lite"/>
    </source>
</evidence>
<dbReference type="EMBL" id="JAEEGA010000014">
    <property type="protein sequence ID" value="MBP1043155.1"/>
    <property type="molecule type" value="Genomic_DNA"/>
</dbReference>
<evidence type="ECO:0000256" key="1">
    <source>
        <dbReference type="ARBA" id="ARBA00023015"/>
    </source>
</evidence>
<evidence type="ECO:0000313" key="6">
    <source>
        <dbReference type="EMBL" id="MBP1043155.1"/>
    </source>
</evidence>
<dbReference type="InterPro" id="IPR023187">
    <property type="entry name" value="Tscrpt_reg_MarR-type_CS"/>
</dbReference>
<sequence length="225" mass="25358">MSEEPIFTNEELVERFITLEALLHRHFQKNRPGRGPANNPHRGQGRVLSLLKLQPVITQKELSFLLDMRPQSLGELLGKLENAGFITRKPAEEDRRIMTITLTEAGKKAAEELAEPQAETSIFDHLSELEQQQFGQTMTKLIVELEKEMPKGARRGFGGHRGGPGHCDPRSMGGFEGRRRGRPHPEAPLPPDFEGHGHFPFGGPRFDGPDFDTQRPDFPQPKEED</sequence>
<keyword evidence="3" id="KW-0804">Transcription</keyword>
<protein>
    <submittedName>
        <fullName evidence="6">MarR family transcriptional regulator</fullName>
    </submittedName>
</protein>
<dbReference type="SUPFAM" id="SSF46785">
    <property type="entry name" value="Winged helix' DNA-binding domain"/>
    <property type="match status" value="1"/>
</dbReference>
<dbReference type="InterPro" id="IPR036390">
    <property type="entry name" value="WH_DNA-bd_sf"/>
</dbReference>
<feature type="compositionally biased region" description="Basic and acidic residues" evidence="4">
    <location>
        <begin position="212"/>
        <end position="225"/>
    </location>
</feature>